<evidence type="ECO:0000256" key="4">
    <source>
        <dbReference type="ARBA" id="ARBA00022723"/>
    </source>
</evidence>
<dbReference type="PANTHER" id="PTHR10457">
    <property type="entry name" value="MEVALONATE KINASE/GALACTOKINASE"/>
    <property type="match status" value="1"/>
</dbReference>
<protein>
    <recommendedName>
        <fullName evidence="15">Galactokinase</fullName>
    </recommendedName>
</protein>
<dbReference type="PRINTS" id="PR00959">
    <property type="entry name" value="MEVGALKINASE"/>
</dbReference>
<evidence type="ECO:0000313" key="13">
    <source>
        <dbReference type="EMBL" id="CCI48518.1"/>
    </source>
</evidence>
<dbReference type="PROSITE" id="PS00106">
    <property type="entry name" value="GALACTOKINASE"/>
    <property type="match status" value="1"/>
</dbReference>
<evidence type="ECO:0000256" key="6">
    <source>
        <dbReference type="ARBA" id="ARBA00022777"/>
    </source>
</evidence>
<evidence type="ECO:0000313" key="14">
    <source>
        <dbReference type="Proteomes" id="UP000053237"/>
    </source>
</evidence>
<feature type="domain" description="Galactokinase N-terminal" evidence="12">
    <location>
        <begin position="15"/>
        <end position="64"/>
    </location>
</feature>
<dbReference type="FunFam" id="3.30.230.10:FF:000017">
    <property type="entry name" value="Galactokinase"/>
    <property type="match status" value="1"/>
</dbReference>
<dbReference type="PANTHER" id="PTHR10457:SF7">
    <property type="entry name" value="GALACTOKINASE-RELATED"/>
    <property type="match status" value="1"/>
</dbReference>
<dbReference type="Pfam" id="PF10509">
    <property type="entry name" value="GalKase_gal_bdg"/>
    <property type="match status" value="1"/>
</dbReference>
<keyword evidence="14" id="KW-1185">Reference proteome</keyword>
<keyword evidence="9" id="KW-0119">Carbohydrate metabolism</keyword>
<dbReference type="InterPro" id="IPR006204">
    <property type="entry name" value="GHMP_kinase_N_dom"/>
</dbReference>
<dbReference type="InterPro" id="IPR020568">
    <property type="entry name" value="Ribosomal_Su5_D2-typ_SF"/>
</dbReference>
<proteinExistence type="inferred from homology"/>
<evidence type="ECO:0000256" key="8">
    <source>
        <dbReference type="ARBA" id="ARBA00022842"/>
    </source>
</evidence>
<dbReference type="InterPro" id="IPR036554">
    <property type="entry name" value="GHMP_kinase_C_sf"/>
</dbReference>
<evidence type="ECO:0008006" key="15">
    <source>
        <dbReference type="Google" id="ProtNLM"/>
    </source>
</evidence>
<keyword evidence="7" id="KW-0067">ATP-binding</keyword>
<dbReference type="SUPFAM" id="SSF54211">
    <property type="entry name" value="Ribosomal protein S5 domain 2-like"/>
    <property type="match status" value="1"/>
</dbReference>
<gene>
    <name evidence="13" type="ORF">BN9_096560</name>
</gene>
<evidence type="ECO:0000259" key="10">
    <source>
        <dbReference type="Pfam" id="PF00288"/>
    </source>
</evidence>
<dbReference type="Proteomes" id="UP000053237">
    <property type="component" value="Unassembled WGS sequence"/>
</dbReference>
<dbReference type="Gene3D" id="3.30.230.10">
    <property type="match status" value="1"/>
</dbReference>
<evidence type="ECO:0000256" key="5">
    <source>
        <dbReference type="ARBA" id="ARBA00022741"/>
    </source>
</evidence>
<name>A0A024GPR4_9STRA</name>
<dbReference type="NCBIfam" id="TIGR00131">
    <property type="entry name" value="gal_kin"/>
    <property type="match status" value="1"/>
</dbReference>
<reference evidence="13 14" key="1">
    <citation type="submission" date="2012-05" db="EMBL/GenBank/DDBJ databases">
        <title>Recombination and specialization in a pathogen metapopulation.</title>
        <authorList>
            <person name="Gardiner A."/>
            <person name="Kemen E."/>
            <person name="Schultz-Larsen T."/>
            <person name="MacLean D."/>
            <person name="Van Oosterhout C."/>
            <person name="Jones J.D.G."/>
        </authorList>
    </citation>
    <scope>NUCLEOTIDE SEQUENCE [LARGE SCALE GENOMIC DNA]</scope>
    <source>
        <strain evidence="13 14">Ac Nc2</strain>
    </source>
</reference>
<comment type="similarity">
    <text evidence="1">Belongs to the GHMP kinase family. GalK subfamily.</text>
</comment>
<dbReference type="Pfam" id="PF00288">
    <property type="entry name" value="GHMP_kinases_N"/>
    <property type="match status" value="1"/>
</dbReference>
<keyword evidence="2" id="KW-0963">Cytoplasm</keyword>
<dbReference type="Gene3D" id="3.30.70.890">
    <property type="entry name" value="GHMP kinase, C-terminal domain"/>
    <property type="match status" value="1"/>
</dbReference>
<dbReference type="InParanoid" id="A0A024GPR4"/>
<dbReference type="Pfam" id="PF08544">
    <property type="entry name" value="GHMP_kinases_C"/>
    <property type="match status" value="1"/>
</dbReference>
<sequence>MENQNSGLVKEAIALYQSSFNSAESKNLTISSAPGRINLIGEHTDYNDGFVLPFAIGKKTVIAGTASGPNEMKTCIVSSQNPGEMVSFPISSVFDEDPGKLSGHWSCYIKGVLAAYLTLLSDNLRANDWNVKIAIVSDIPIGCGLSSSAALEIAFAYFLEAVYKKSCSFPQLSTTQRALLCQRAERDYCRVPCGIMDQLISSCGVRHHGLLIDCRSQEFSLVPLYPLSECQNPVVMVVNSNISHKLGTSEYSERVAQCRTATEILQRSYACKKISHLRDITLDELKVARPHMSLVVFRRARHVIAENARTLLALDLIKQNAWKELGSLMYSSHVSLRDDFQVSTMGIDALVEAAQASPGVYGARMTGAGFGGCIIVLLQLDHVPNVMERLAIVAQETSQPQPTCFLTGAEQGASIVQDGK</sequence>
<evidence type="ECO:0000256" key="2">
    <source>
        <dbReference type="ARBA" id="ARBA00022490"/>
    </source>
</evidence>
<dbReference type="GO" id="GO:0005829">
    <property type="term" value="C:cytosol"/>
    <property type="evidence" value="ECO:0007669"/>
    <property type="project" value="TreeGrafter"/>
</dbReference>
<dbReference type="FunFam" id="3.30.70.890:FF:000001">
    <property type="entry name" value="Galactokinase"/>
    <property type="match status" value="1"/>
</dbReference>
<dbReference type="InterPro" id="IPR014721">
    <property type="entry name" value="Ribsml_uS5_D2-typ_fold_subgr"/>
</dbReference>
<accession>A0A024GPR4</accession>
<dbReference type="GO" id="GO:0005524">
    <property type="term" value="F:ATP binding"/>
    <property type="evidence" value="ECO:0007669"/>
    <property type="project" value="UniProtKB-KW"/>
</dbReference>
<dbReference type="GO" id="GO:0006012">
    <property type="term" value="P:galactose metabolic process"/>
    <property type="evidence" value="ECO:0007669"/>
    <property type="project" value="InterPro"/>
</dbReference>
<dbReference type="AlphaFoldDB" id="A0A024GPR4"/>
<comment type="caution">
    <text evidence="13">The sequence shown here is derived from an EMBL/GenBank/DDBJ whole genome shotgun (WGS) entry which is preliminary data.</text>
</comment>
<dbReference type="GO" id="GO:0004335">
    <property type="term" value="F:galactokinase activity"/>
    <property type="evidence" value="ECO:0007669"/>
    <property type="project" value="InterPro"/>
</dbReference>
<dbReference type="InterPro" id="IPR013750">
    <property type="entry name" value="GHMP_kinase_C_dom"/>
</dbReference>
<feature type="domain" description="GHMP kinase C-terminal" evidence="11">
    <location>
        <begin position="314"/>
        <end position="390"/>
    </location>
</feature>
<keyword evidence="4" id="KW-0479">Metal-binding</keyword>
<dbReference type="EMBL" id="CAIX01000231">
    <property type="protein sequence ID" value="CCI48518.1"/>
    <property type="molecule type" value="Genomic_DNA"/>
</dbReference>
<dbReference type="PIRSF" id="PIRSF000530">
    <property type="entry name" value="Galactokinase"/>
    <property type="match status" value="1"/>
</dbReference>
<dbReference type="STRING" id="65357.A0A024GPR4"/>
<dbReference type="InterPro" id="IPR019539">
    <property type="entry name" value="GalKase_N"/>
</dbReference>
<evidence type="ECO:0000256" key="7">
    <source>
        <dbReference type="ARBA" id="ARBA00022840"/>
    </source>
</evidence>
<dbReference type="GO" id="GO:0046872">
    <property type="term" value="F:metal ion binding"/>
    <property type="evidence" value="ECO:0007669"/>
    <property type="project" value="UniProtKB-KW"/>
</dbReference>
<keyword evidence="5" id="KW-0547">Nucleotide-binding</keyword>
<dbReference type="SUPFAM" id="SSF55060">
    <property type="entry name" value="GHMP Kinase, C-terminal domain"/>
    <property type="match status" value="1"/>
</dbReference>
<dbReference type="PROSITE" id="PS00627">
    <property type="entry name" value="GHMP_KINASES_ATP"/>
    <property type="match status" value="1"/>
</dbReference>
<organism evidence="13 14">
    <name type="scientific">Albugo candida</name>
    <dbReference type="NCBI Taxonomy" id="65357"/>
    <lineage>
        <taxon>Eukaryota</taxon>
        <taxon>Sar</taxon>
        <taxon>Stramenopiles</taxon>
        <taxon>Oomycota</taxon>
        <taxon>Peronosporomycetes</taxon>
        <taxon>Albuginales</taxon>
        <taxon>Albuginaceae</taxon>
        <taxon>Albugo</taxon>
    </lineage>
</organism>
<evidence type="ECO:0000256" key="3">
    <source>
        <dbReference type="ARBA" id="ARBA00022679"/>
    </source>
</evidence>
<keyword evidence="8" id="KW-0460">Magnesium</keyword>
<evidence type="ECO:0000256" key="9">
    <source>
        <dbReference type="ARBA" id="ARBA00023277"/>
    </source>
</evidence>
<keyword evidence="6" id="KW-0418">Kinase</keyword>
<feature type="domain" description="GHMP kinase N-terminal" evidence="10">
    <location>
        <begin position="125"/>
        <end position="204"/>
    </location>
</feature>
<dbReference type="InterPro" id="IPR019741">
    <property type="entry name" value="Galactokinase_CS"/>
</dbReference>
<dbReference type="OrthoDB" id="275179at2759"/>
<evidence type="ECO:0000259" key="12">
    <source>
        <dbReference type="Pfam" id="PF10509"/>
    </source>
</evidence>
<evidence type="ECO:0000259" key="11">
    <source>
        <dbReference type="Pfam" id="PF08544"/>
    </source>
</evidence>
<keyword evidence="3" id="KW-0808">Transferase</keyword>
<dbReference type="InterPro" id="IPR000705">
    <property type="entry name" value="Galactokinase"/>
</dbReference>
<dbReference type="InterPro" id="IPR006206">
    <property type="entry name" value="Mevalonate/galactokinase"/>
</dbReference>
<dbReference type="InterPro" id="IPR006203">
    <property type="entry name" value="GHMP_knse_ATP-bd_CS"/>
</dbReference>
<evidence type="ECO:0000256" key="1">
    <source>
        <dbReference type="ARBA" id="ARBA00006566"/>
    </source>
</evidence>
<dbReference type="PRINTS" id="PR00473">
    <property type="entry name" value="GALCTOKINASE"/>
</dbReference>